<gene>
    <name evidence="3" type="ORF">E4663_15150</name>
</gene>
<evidence type="ECO:0000259" key="2">
    <source>
        <dbReference type="Pfam" id="PF06713"/>
    </source>
</evidence>
<comment type="caution">
    <text evidence="3">The sequence shown here is derived from an EMBL/GenBank/DDBJ whole genome shotgun (WGS) entry which is preliminary data.</text>
</comment>
<feature type="domain" description="Uncharacterized protein YyaB-like PH" evidence="2">
    <location>
        <begin position="100"/>
        <end position="177"/>
    </location>
</feature>
<protein>
    <recommendedName>
        <fullName evidence="2">Uncharacterized protein YyaB-like PH domain-containing protein</fullName>
    </recommendedName>
</protein>
<keyword evidence="1" id="KW-0812">Transmembrane</keyword>
<evidence type="ECO:0000256" key="1">
    <source>
        <dbReference type="SAM" id="Phobius"/>
    </source>
</evidence>
<reference evidence="3 4" key="1">
    <citation type="journal article" date="2003" name="Int. J. Syst. Evol. Microbiol.">
        <title>Halobacillus salinus sp. nov., isolated from a salt lake on the coast of the East Sea in Korea.</title>
        <authorList>
            <person name="Yoon J.H."/>
            <person name="Kang K.H."/>
            <person name="Park Y.H."/>
        </authorList>
    </citation>
    <scope>NUCLEOTIDE SEQUENCE [LARGE SCALE GENOMIC DNA]</scope>
    <source>
        <strain evidence="3 4">HSL-3</strain>
    </source>
</reference>
<dbReference type="EMBL" id="SRJC01000004">
    <property type="protein sequence ID" value="TGB01966.1"/>
    <property type="molecule type" value="Genomic_DNA"/>
</dbReference>
<dbReference type="GO" id="GO:0030153">
    <property type="term" value="P:bacteriocin immunity"/>
    <property type="evidence" value="ECO:0007669"/>
    <property type="project" value="InterPro"/>
</dbReference>
<evidence type="ECO:0000313" key="3">
    <source>
        <dbReference type="EMBL" id="TGB01966.1"/>
    </source>
</evidence>
<keyword evidence="1" id="KW-0472">Membrane</keyword>
<dbReference type="Pfam" id="PF06713">
    <property type="entry name" value="bPH_4"/>
    <property type="match status" value="1"/>
</dbReference>
<dbReference type="InterPro" id="IPR009589">
    <property type="entry name" value="PH_YyaB-like"/>
</dbReference>
<name>A0A4Z0GW22_9BACI</name>
<proteinExistence type="predicted"/>
<dbReference type="Proteomes" id="UP000297982">
    <property type="component" value="Unassembled WGS sequence"/>
</dbReference>
<keyword evidence="4" id="KW-1185">Reference proteome</keyword>
<keyword evidence="1" id="KW-1133">Transmembrane helix</keyword>
<accession>A0A4Z0GW22</accession>
<feature type="transmembrane region" description="Helical" evidence="1">
    <location>
        <begin position="46"/>
        <end position="68"/>
    </location>
</feature>
<dbReference type="AlphaFoldDB" id="A0A4Z0GW22"/>
<evidence type="ECO:0000313" key="4">
    <source>
        <dbReference type="Proteomes" id="UP000297982"/>
    </source>
</evidence>
<organism evidence="3 4">
    <name type="scientific">Halobacillus salinus</name>
    <dbReference type="NCBI Taxonomy" id="192814"/>
    <lineage>
        <taxon>Bacteria</taxon>
        <taxon>Bacillati</taxon>
        <taxon>Bacillota</taxon>
        <taxon>Bacilli</taxon>
        <taxon>Bacillales</taxon>
        <taxon>Bacillaceae</taxon>
        <taxon>Halobacillus</taxon>
    </lineage>
</organism>
<feature type="transmembrane region" description="Helical" evidence="1">
    <location>
        <begin position="74"/>
        <end position="97"/>
    </location>
</feature>
<sequence length="191" mass="22561">MSSRFMQRVKNLWSLHGSPVLFEKVSYNKIEGNDPMMTFAGEKDRFFAIYTAKSFVLITCFWLLPFIINDVTHNIYFVGVWSAVYFYFLFTSFLIIFNVKYEFQDHHLYAQGGLFKRRIPYDEVYRIRTTADVYFGDDILLTSGNAIEIFFYKNGKEKTLKISPENREEFMSILTSSCPQAEVDMYDISYK</sequence>
<dbReference type="STRING" id="192814.GCA_900166575_03815"/>